<gene>
    <name evidence="1" type="ORF">GPECTOR_380g180</name>
</gene>
<sequence length="226" mass="22180">MQLCGTGVSADVMVEPADGGGAAAAVAAATLTAFRTRNGSLVLTVTTRCGWLLVPSPSYSSRSLVLLQGNITYGALKLPVSVPAATGAAGVAAGTVAPPERYSCYSTAVRLRGLSSRCQALSMKLSLRLTLLRAAPAAAGDVGGSEDAGGGTGGAPDVCVVSGEPHEAVVQVVLLPPQLGQRIQSAVAAAVSAAATTSSAPAAAAQLFSGGVAATASYTAVLDPRM</sequence>
<dbReference type="AlphaFoldDB" id="A0A150FVD1"/>
<evidence type="ECO:0000313" key="2">
    <source>
        <dbReference type="Proteomes" id="UP000075714"/>
    </source>
</evidence>
<evidence type="ECO:0000313" key="1">
    <source>
        <dbReference type="EMBL" id="KXZ41583.1"/>
    </source>
</evidence>
<keyword evidence="2" id="KW-1185">Reference proteome</keyword>
<accession>A0A150FVD1</accession>
<proteinExistence type="predicted"/>
<reference evidence="2" key="1">
    <citation type="journal article" date="2016" name="Nat. Commun.">
        <title>The Gonium pectorale genome demonstrates co-option of cell cycle regulation during the evolution of multicellularity.</title>
        <authorList>
            <person name="Hanschen E.R."/>
            <person name="Marriage T.N."/>
            <person name="Ferris P.J."/>
            <person name="Hamaji T."/>
            <person name="Toyoda A."/>
            <person name="Fujiyama A."/>
            <person name="Neme R."/>
            <person name="Noguchi H."/>
            <person name="Minakuchi Y."/>
            <person name="Suzuki M."/>
            <person name="Kawai-Toyooka H."/>
            <person name="Smith D.R."/>
            <person name="Sparks H."/>
            <person name="Anderson J."/>
            <person name="Bakaric R."/>
            <person name="Luria V."/>
            <person name="Karger A."/>
            <person name="Kirschner M.W."/>
            <person name="Durand P.M."/>
            <person name="Michod R.E."/>
            <person name="Nozaki H."/>
            <person name="Olson B.J."/>
        </authorList>
    </citation>
    <scope>NUCLEOTIDE SEQUENCE [LARGE SCALE GENOMIC DNA]</scope>
    <source>
        <strain evidence="2">NIES-2863</strain>
    </source>
</reference>
<dbReference type="OrthoDB" id="551999at2759"/>
<protein>
    <submittedName>
        <fullName evidence="1">Uncharacterized protein</fullName>
    </submittedName>
</protein>
<dbReference type="Proteomes" id="UP000075714">
    <property type="component" value="Unassembled WGS sequence"/>
</dbReference>
<name>A0A150FVD1_GONPE</name>
<comment type="caution">
    <text evidence="1">The sequence shown here is derived from an EMBL/GenBank/DDBJ whole genome shotgun (WGS) entry which is preliminary data.</text>
</comment>
<dbReference type="EMBL" id="LSYV01000378">
    <property type="protein sequence ID" value="KXZ41583.1"/>
    <property type="molecule type" value="Genomic_DNA"/>
</dbReference>
<organism evidence="1 2">
    <name type="scientific">Gonium pectorale</name>
    <name type="common">Green alga</name>
    <dbReference type="NCBI Taxonomy" id="33097"/>
    <lineage>
        <taxon>Eukaryota</taxon>
        <taxon>Viridiplantae</taxon>
        <taxon>Chlorophyta</taxon>
        <taxon>core chlorophytes</taxon>
        <taxon>Chlorophyceae</taxon>
        <taxon>CS clade</taxon>
        <taxon>Chlamydomonadales</taxon>
        <taxon>Volvocaceae</taxon>
        <taxon>Gonium</taxon>
    </lineage>
</organism>